<dbReference type="Pfam" id="PF17765">
    <property type="entry name" value="MLTR_LBD"/>
    <property type="match status" value="1"/>
</dbReference>
<protein>
    <recommendedName>
        <fullName evidence="2">MmyB-like transcription regulator ligand binding domain-containing protein</fullName>
    </recommendedName>
</protein>
<evidence type="ECO:0000259" key="2">
    <source>
        <dbReference type="Pfam" id="PF17765"/>
    </source>
</evidence>
<dbReference type="InterPro" id="IPR041413">
    <property type="entry name" value="MLTR_LBD"/>
</dbReference>
<feature type="domain" description="MmyB-like transcription regulator ligand binding" evidence="2">
    <location>
        <begin position="8"/>
        <end position="78"/>
    </location>
</feature>
<comment type="caution">
    <text evidence="3">The sequence shown here is derived from an EMBL/GenBank/DDBJ whole genome shotgun (WGS) entry which is preliminary data.</text>
</comment>
<name>A0ABV3FVS9_9NOCA</name>
<evidence type="ECO:0000313" key="4">
    <source>
        <dbReference type="Proteomes" id="UP001551695"/>
    </source>
</evidence>
<organism evidence="3 4">
    <name type="scientific">Nocardia aurea</name>
    <dbReference type="NCBI Taxonomy" id="2144174"/>
    <lineage>
        <taxon>Bacteria</taxon>
        <taxon>Bacillati</taxon>
        <taxon>Actinomycetota</taxon>
        <taxon>Actinomycetes</taxon>
        <taxon>Mycobacteriales</taxon>
        <taxon>Nocardiaceae</taxon>
        <taxon>Nocardia</taxon>
    </lineage>
</organism>
<dbReference type="RefSeq" id="WP_357785107.1">
    <property type="nucleotide sequence ID" value="NZ_JBFAKC010000007.1"/>
</dbReference>
<gene>
    <name evidence="3" type="ORF">AB0I48_18370</name>
</gene>
<feature type="region of interest" description="Disordered" evidence="1">
    <location>
        <begin position="70"/>
        <end position="176"/>
    </location>
</feature>
<feature type="compositionally biased region" description="Low complexity" evidence="1">
    <location>
        <begin position="112"/>
        <end position="137"/>
    </location>
</feature>
<dbReference type="Proteomes" id="UP001551695">
    <property type="component" value="Unassembled WGS sequence"/>
</dbReference>
<evidence type="ECO:0000256" key="1">
    <source>
        <dbReference type="SAM" id="MobiDB-lite"/>
    </source>
</evidence>
<sequence>MLSDGVRPASIARFIDWERAADDIAAMLRSAAGRNPHDRLLIELIGELFTRNAEFRARWAARNVRFHRSGHKKLHHPDGIPRSARAGADRLRGTAGHPPPPTDWNRRATWLPPSSRPANSRPARSNKGIPRSSIGASIGRGGFAYLPGTRAFTPSDRRNTGPVRGIAPCPWHGIGA</sequence>
<proteinExistence type="predicted"/>
<dbReference type="EMBL" id="JBFAKC010000007">
    <property type="protein sequence ID" value="MEV0709530.1"/>
    <property type="molecule type" value="Genomic_DNA"/>
</dbReference>
<evidence type="ECO:0000313" key="3">
    <source>
        <dbReference type="EMBL" id="MEV0709530.1"/>
    </source>
</evidence>
<dbReference type="Gene3D" id="3.30.450.180">
    <property type="match status" value="1"/>
</dbReference>
<keyword evidence="4" id="KW-1185">Reference proteome</keyword>
<accession>A0ABV3FVS9</accession>
<reference evidence="3 4" key="1">
    <citation type="submission" date="2024-06" db="EMBL/GenBank/DDBJ databases">
        <title>The Natural Products Discovery Center: Release of the First 8490 Sequenced Strains for Exploring Actinobacteria Biosynthetic Diversity.</title>
        <authorList>
            <person name="Kalkreuter E."/>
            <person name="Kautsar S.A."/>
            <person name="Yang D."/>
            <person name="Bader C.D."/>
            <person name="Teijaro C.N."/>
            <person name="Fluegel L."/>
            <person name="Davis C.M."/>
            <person name="Simpson J.R."/>
            <person name="Lauterbach L."/>
            <person name="Steele A.D."/>
            <person name="Gui C."/>
            <person name="Meng S."/>
            <person name="Li G."/>
            <person name="Viehrig K."/>
            <person name="Ye F."/>
            <person name="Su P."/>
            <person name="Kiefer A.F."/>
            <person name="Nichols A."/>
            <person name="Cepeda A.J."/>
            <person name="Yan W."/>
            <person name="Fan B."/>
            <person name="Jiang Y."/>
            <person name="Adhikari A."/>
            <person name="Zheng C.-J."/>
            <person name="Schuster L."/>
            <person name="Cowan T.M."/>
            <person name="Smanski M.J."/>
            <person name="Chevrette M.G."/>
            <person name="De Carvalho L.P.S."/>
            <person name="Shen B."/>
        </authorList>
    </citation>
    <scope>NUCLEOTIDE SEQUENCE [LARGE SCALE GENOMIC DNA]</scope>
    <source>
        <strain evidence="3 4">NPDC050403</strain>
    </source>
</reference>